<evidence type="ECO:0000259" key="1">
    <source>
        <dbReference type="Pfam" id="PF12937"/>
    </source>
</evidence>
<dbReference type="InterPro" id="IPR032675">
    <property type="entry name" value="LRR_dom_sf"/>
</dbReference>
<accession>A0A9P6UIZ7</accession>
<gene>
    <name evidence="2" type="ORF">BGZ97_001790</name>
</gene>
<evidence type="ECO:0000313" key="3">
    <source>
        <dbReference type="Proteomes" id="UP000823405"/>
    </source>
</evidence>
<dbReference type="Proteomes" id="UP000823405">
    <property type="component" value="Unassembled WGS sequence"/>
</dbReference>
<reference evidence="2" key="1">
    <citation type="journal article" date="2020" name="Fungal Divers.">
        <title>Resolving the Mortierellaceae phylogeny through synthesis of multi-gene phylogenetics and phylogenomics.</title>
        <authorList>
            <person name="Vandepol N."/>
            <person name="Liber J."/>
            <person name="Desiro A."/>
            <person name="Na H."/>
            <person name="Kennedy M."/>
            <person name="Barry K."/>
            <person name="Grigoriev I.V."/>
            <person name="Miller A.N."/>
            <person name="O'Donnell K."/>
            <person name="Stajich J.E."/>
            <person name="Bonito G."/>
        </authorList>
    </citation>
    <scope>NUCLEOTIDE SEQUENCE</scope>
    <source>
        <strain evidence="2">NVP60</strain>
    </source>
</reference>
<dbReference type="Gene3D" id="3.80.10.10">
    <property type="entry name" value="Ribonuclease Inhibitor"/>
    <property type="match status" value="1"/>
</dbReference>
<dbReference type="InterPro" id="IPR036047">
    <property type="entry name" value="F-box-like_dom_sf"/>
</dbReference>
<proteinExistence type="predicted"/>
<dbReference type="EMBL" id="JAAAIN010001377">
    <property type="protein sequence ID" value="KAG0303692.1"/>
    <property type="molecule type" value="Genomic_DNA"/>
</dbReference>
<dbReference type="AlphaFoldDB" id="A0A9P6UIZ7"/>
<evidence type="ECO:0000313" key="2">
    <source>
        <dbReference type="EMBL" id="KAG0303692.1"/>
    </source>
</evidence>
<sequence>MEQVPVEIILAIGLFFDAPSLSASLRVCRKWHRTLQPLVWHSISEHQWYHPSFPIQQCNLAGKKAIYSASSLASDISLAPQLRQTISLGWTYSLELSEETHISHLQPPIPQVRLAKILSLAVNLVDLSLRVDVHQFAACFLEALSGLTKLKRLSIFVPHYAGTTVTIDPILPILTRLEYLELCGPWFEQDHLQLKHEEYVKLQLAPTNQTWGVKTFKIDSISLIHSLRFCPDLVGFEFTRYISMLRTMEGSWPLLTKYLYRMTQLRTIKFGTSRIEESEEERAVRLAGGVKSLAWIELPRFFGHQ</sequence>
<comment type="caution">
    <text evidence="2">The sequence shown here is derived from an EMBL/GenBank/DDBJ whole genome shotgun (WGS) entry which is preliminary data.</text>
</comment>
<dbReference type="OrthoDB" id="2418122at2759"/>
<dbReference type="SUPFAM" id="SSF81383">
    <property type="entry name" value="F-box domain"/>
    <property type="match status" value="1"/>
</dbReference>
<protein>
    <recommendedName>
        <fullName evidence="1">F-box domain-containing protein</fullName>
    </recommendedName>
</protein>
<feature type="domain" description="F-box" evidence="1">
    <location>
        <begin position="2"/>
        <end position="44"/>
    </location>
</feature>
<dbReference type="InterPro" id="IPR001810">
    <property type="entry name" value="F-box_dom"/>
</dbReference>
<dbReference type="Pfam" id="PF12937">
    <property type="entry name" value="F-box-like"/>
    <property type="match status" value="1"/>
</dbReference>
<organism evidence="2 3">
    <name type="scientific">Linnemannia gamsii</name>
    <dbReference type="NCBI Taxonomy" id="64522"/>
    <lineage>
        <taxon>Eukaryota</taxon>
        <taxon>Fungi</taxon>
        <taxon>Fungi incertae sedis</taxon>
        <taxon>Mucoromycota</taxon>
        <taxon>Mortierellomycotina</taxon>
        <taxon>Mortierellomycetes</taxon>
        <taxon>Mortierellales</taxon>
        <taxon>Mortierellaceae</taxon>
        <taxon>Linnemannia</taxon>
    </lineage>
</organism>
<keyword evidence="3" id="KW-1185">Reference proteome</keyword>
<name>A0A9P6UIZ7_9FUNG</name>
<dbReference type="CDD" id="cd09917">
    <property type="entry name" value="F-box_SF"/>
    <property type="match status" value="1"/>
</dbReference>